<dbReference type="KEGG" id="ptan:CRYO30217_01308"/>
<name>A0A916NR49_9FLAO</name>
<protein>
    <submittedName>
        <fullName evidence="1">Uncharacterized protein</fullName>
    </submittedName>
</protein>
<accession>A0A916NR49</accession>
<gene>
    <name evidence="1" type="ORF">CRYO30217_01308</name>
</gene>
<organism evidence="1 2">
    <name type="scientific">Parvicella tangerina</name>
    <dbReference type="NCBI Taxonomy" id="2829795"/>
    <lineage>
        <taxon>Bacteria</taxon>
        <taxon>Pseudomonadati</taxon>
        <taxon>Bacteroidota</taxon>
        <taxon>Flavobacteriia</taxon>
        <taxon>Flavobacteriales</taxon>
        <taxon>Parvicellaceae</taxon>
        <taxon>Parvicella</taxon>
    </lineage>
</organism>
<evidence type="ECO:0000313" key="2">
    <source>
        <dbReference type="Proteomes" id="UP000683507"/>
    </source>
</evidence>
<dbReference type="Proteomes" id="UP000683507">
    <property type="component" value="Chromosome"/>
</dbReference>
<sequence length="136" mass="15850">MRKVISVLFLGLILFSLSNCTRYGEEVIYLKTVSDNPKTFKANKEIGMYYYDFLKDNMSFQNQEEFEEFCHVTITSQNFPVAMQSTKNFECVEHESSFLLWNSQYFLNKACEIDSTDSKVLQALKDCNSIIEEVTN</sequence>
<proteinExistence type="predicted"/>
<dbReference type="EMBL" id="OU015584">
    <property type="protein sequence ID" value="CAG5080430.1"/>
    <property type="molecule type" value="Genomic_DNA"/>
</dbReference>
<keyword evidence="2" id="KW-1185">Reference proteome</keyword>
<dbReference type="AlphaFoldDB" id="A0A916NR49"/>
<dbReference type="RefSeq" id="WP_258541516.1">
    <property type="nucleotide sequence ID" value="NZ_OU015584.1"/>
</dbReference>
<evidence type="ECO:0000313" key="1">
    <source>
        <dbReference type="EMBL" id="CAG5080430.1"/>
    </source>
</evidence>
<reference evidence="1" key="1">
    <citation type="submission" date="2021-04" db="EMBL/GenBank/DDBJ databases">
        <authorList>
            <person name="Rodrigo-Torres L."/>
            <person name="Arahal R. D."/>
            <person name="Lucena T."/>
        </authorList>
    </citation>
    <scope>NUCLEOTIDE SEQUENCE</scope>
    <source>
        <strain evidence="1">AS29M-1</strain>
    </source>
</reference>